<keyword evidence="3 5" id="KW-0597">Phosphoprotein</keyword>
<feature type="domain" description="Histidine kinase" evidence="6">
    <location>
        <begin position="1"/>
        <end position="221"/>
    </location>
</feature>
<dbReference type="InterPro" id="IPR004358">
    <property type="entry name" value="Sig_transdc_His_kin-like_C"/>
</dbReference>
<dbReference type="InterPro" id="IPR036097">
    <property type="entry name" value="HisK_dim/P_sf"/>
</dbReference>
<dbReference type="SMART" id="SM00448">
    <property type="entry name" value="REC"/>
    <property type="match status" value="1"/>
</dbReference>
<dbReference type="SUPFAM" id="SSF52172">
    <property type="entry name" value="CheY-like"/>
    <property type="match status" value="1"/>
</dbReference>
<evidence type="ECO:0000259" key="7">
    <source>
        <dbReference type="PROSITE" id="PS50110"/>
    </source>
</evidence>
<evidence type="ECO:0000256" key="5">
    <source>
        <dbReference type="PROSITE-ProRule" id="PRU00169"/>
    </source>
</evidence>
<feature type="domain" description="Response regulatory" evidence="7">
    <location>
        <begin position="245"/>
        <end position="362"/>
    </location>
</feature>
<dbReference type="InterPro" id="IPR011006">
    <property type="entry name" value="CheY-like_superfamily"/>
</dbReference>
<dbReference type="InterPro" id="IPR005467">
    <property type="entry name" value="His_kinase_dom"/>
</dbReference>
<dbReference type="PROSITE" id="PS50109">
    <property type="entry name" value="HIS_KIN"/>
    <property type="match status" value="1"/>
</dbReference>
<dbReference type="FunFam" id="3.30.565.10:FF:000010">
    <property type="entry name" value="Sensor histidine kinase RcsC"/>
    <property type="match status" value="1"/>
</dbReference>
<keyword evidence="8" id="KW-0418">Kinase</keyword>
<dbReference type="CDD" id="cd17546">
    <property type="entry name" value="REC_hyHK_CKI1_RcsC-like"/>
    <property type="match status" value="1"/>
</dbReference>
<feature type="modified residue" description="4-aspartylphosphate" evidence="5">
    <location>
        <position position="294"/>
    </location>
</feature>
<dbReference type="eggNOG" id="COG0642">
    <property type="taxonomic scope" value="Bacteria"/>
</dbReference>
<name>M7NRY8_9BACT</name>
<evidence type="ECO:0000256" key="4">
    <source>
        <dbReference type="ARBA" id="ARBA00023012"/>
    </source>
</evidence>
<dbReference type="Pfam" id="PF02518">
    <property type="entry name" value="HATPase_c"/>
    <property type="match status" value="1"/>
</dbReference>
<dbReference type="InterPro" id="IPR036890">
    <property type="entry name" value="HATPase_C_sf"/>
</dbReference>
<dbReference type="Proteomes" id="UP000011910">
    <property type="component" value="Unassembled WGS sequence"/>
</dbReference>
<evidence type="ECO:0000256" key="3">
    <source>
        <dbReference type="ARBA" id="ARBA00022553"/>
    </source>
</evidence>
<dbReference type="Gene3D" id="1.10.287.130">
    <property type="match status" value="1"/>
</dbReference>
<dbReference type="SMART" id="SM00387">
    <property type="entry name" value="HATPase_c"/>
    <property type="match status" value="1"/>
</dbReference>
<comment type="catalytic activity">
    <reaction evidence="1">
        <text>ATP + protein L-histidine = ADP + protein N-phospho-L-histidine.</text>
        <dbReference type="EC" id="2.7.13.3"/>
    </reaction>
</comment>
<sequence length="372" mass="41369">MSHEIRTPMNAVIGMAHLLMQDDPRPDQQENLRLLHFSAENLLALINDVLDFNKLEAGKVVLEKAAFDLPQLIDNLKNSLQTTARDKGLLLEVMHGPQLPQRVLGDSMRLSQVLINLLSNAIKFTPTGYVRIATQLLEQSEAGWLVQFRVEDSGIGIAADKLDLIFESFTQADSDTTRRFGGTGLGLSITKRLLDLQGSQITVESTPGKGSAFSFALFFEKEDLLHPAPMQTRHIQSTEMLDQARILLVEDNPLNRFVAEKFLNRWGLEVEVAESGNDALELLKSRAYSLVLMDLQLPDIDGFEVVERLRGSSSINAQVPVLAMSASTEPHIQAQAFATGMQDFVVKPFDPESLRQKIWTYISTDRLAEVGS</sequence>
<protein>
    <recommendedName>
        <fullName evidence="2">histidine kinase</fullName>
        <ecNumber evidence="2">2.7.13.3</ecNumber>
    </recommendedName>
</protein>
<dbReference type="PROSITE" id="PS50110">
    <property type="entry name" value="RESPONSE_REGULATORY"/>
    <property type="match status" value="1"/>
</dbReference>
<dbReference type="CDD" id="cd16922">
    <property type="entry name" value="HATPase_EvgS-ArcB-TorS-like"/>
    <property type="match status" value="1"/>
</dbReference>
<keyword evidence="9" id="KW-1185">Reference proteome</keyword>
<dbReference type="Gene3D" id="3.30.565.10">
    <property type="entry name" value="Histidine kinase-like ATPase, C-terminal domain"/>
    <property type="match status" value="1"/>
</dbReference>
<dbReference type="PANTHER" id="PTHR45339">
    <property type="entry name" value="HYBRID SIGNAL TRANSDUCTION HISTIDINE KINASE J"/>
    <property type="match status" value="1"/>
</dbReference>
<dbReference type="EC" id="2.7.13.3" evidence="2"/>
<keyword evidence="8" id="KW-0808">Transferase</keyword>
<dbReference type="AlphaFoldDB" id="M7NRY8"/>
<dbReference type="STRING" id="1279009.ADICEAN_03625"/>
<keyword evidence="4" id="KW-0902">Two-component regulatory system</keyword>
<dbReference type="PATRIC" id="fig|1279009.4.peg.3672"/>
<evidence type="ECO:0000313" key="8">
    <source>
        <dbReference type="EMBL" id="EMR01239.1"/>
    </source>
</evidence>
<dbReference type="PRINTS" id="PR00344">
    <property type="entry name" value="BCTRLSENSOR"/>
</dbReference>
<reference evidence="8 9" key="1">
    <citation type="journal article" date="2013" name="Genome Announc.">
        <title>Draft Genome Sequence of Cesiribacter andamanensis Strain AMV16T, Isolated from a Soil Sample from a Mud Volcano in the Andaman Islands, India.</title>
        <authorList>
            <person name="Shivaji S."/>
            <person name="Ara S."/>
            <person name="Begum Z."/>
            <person name="Srinivas T.N."/>
            <person name="Singh A."/>
            <person name="Kumar Pinnaka A."/>
        </authorList>
    </citation>
    <scope>NUCLEOTIDE SEQUENCE [LARGE SCALE GENOMIC DNA]</scope>
    <source>
        <strain evidence="8 9">AMV16</strain>
    </source>
</reference>
<dbReference type="Pfam" id="PF00512">
    <property type="entry name" value="HisKA"/>
    <property type="match status" value="1"/>
</dbReference>
<accession>M7NRY8</accession>
<dbReference type="Gene3D" id="3.40.50.2300">
    <property type="match status" value="1"/>
</dbReference>
<evidence type="ECO:0000256" key="1">
    <source>
        <dbReference type="ARBA" id="ARBA00000085"/>
    </source>
</evidence>
<dbReference type="SMART" id="SM00388">
    <property type="entry name" value="HisKA"/>
    <property type="match status" value="1"/>
</dbReference>
<evidence type="ECO:0000256" key="2">
    <source>
        <dbReference type="ARBA" id="ARBA00012438"/>
    </source>
</evidence>
<dbReference type="EMBL" id="AODQ01000132">
    <property type="protein sequence ID" value="EMR01239.1"/>
    <property type="molecule type" value="Genomic_DNA"/>
</dbReference>
<evidence type="ECO:0000259" key="6">
    <source>
        <dbReference type="PROSITE" id="PS50109"/>
    </source>
</evidence>
<dbReference type="PANTHER" id="PTHR45339:SF1">
    <property type="entry name" value="HYBRID SIGNAL TRANSDUCTION HISTIDINE KINASE J"/>
    <property type="match status" value="1"/>
</dbReference>
<dbReference type="GO" id="GO:0000155">
    <property type="term" value="F:phosphorelay sensor kinase activity"/>
    <property type="evidence" value="ECO:0007669"/>
    <property type="project" value="InterPro"/>
</dbReference>
<dbReference type="SUPFAM" id="SSF55874">
    <property type="entry name" value="ATPase domain of HSP90 chaperone/DNA topoisomerase II/histidine kinase"/>
    <property type="match status" value="1"/>
</dbReference>
<dbReference type="InterPro" id="IPR003661">
    <property type="entry name" value="HisK_dim/P_dom"/>
</dbReference>
<gene>
    <name evidence="8" type="primary">luxQ_8</name>
    <name evidence="8" type="ORF">ADICEAN_03625</name>
</gene>
<dbReference type="CDD" id="cd00082">
    <property type="entry name" value="HisKA"/>
    <property type="match status" value="1"/>
</dbReference>
<evidence type="ECO:0000313" key="9">
    <source>
        <dbReference type="Proteomes" id="UP000011910"/>
    </source>
</evidence>
<dbReference type="SUPFAM" id="SSF47384">
    <property type="entry name" value="Homodimeric domain of signal transducing histidine kinase"/>
    <property type="match status" value="1"/>
</dbReference>
<proteinExistence type="predicted"/>
<comment type="caution">
    <text evidence="8">The sequence shown here is derived from an EMBL/GenBank/DDBJ whole genome shotgun (WGS) entry which is preliminary data.</text>
</comment>
<dbReference type="InterPro" id="IPR003594">
    <property type="entry name" value="HATPase_dom"/>
</dbReference>
<dbReference type="Pfam" id="PF00072">
    <property type="entry name" value="Response_reg"/>
    <property type="match status" value="1"/>
</dbReference>
<dbReference type="InterPro" id="IPR001789">
    <property type="entry name" value="Sig_transdc_resp-reg_receiver"/>
</dbReference>
<organism evidence="8 9">
    <name type="scientific">Cesiribacter andamanensis AMV16</name>
    <dbReference type="NCBI Taxonomy" id="1279009"/>
    <lineage>
        <taxon>Bacteria</taxon>
        <taxon>Pseudomonadati</taxon>
        <taxon>Bacteroidota</taxon>
        <taxon>Cytophagia</taxon>
        <taxon>Cytophagales</taxon>
        <taxon>Cesiribacteraceae</taxon>
        <taxon>Cesiribacter</taxon>
    </lineage>
</organism>